<dbReference type="EMBL" id="JACASX010000001">
    <property type="protein sequence ID" value="NWK04554.1"/>
    <property type="molecule type" value="Genomic_DNA"/>
</dbReference>
<protein>
    <submittedName>
        <fullName evidence="2">Uncharacterized protein</fullName>
    </submittedName>
</protein>
<dbReference type="AlphaFoldDB" id="A0A7K4NND3"/>
<accession>A0A7K4NND3</accession>
<reference evidence="2 3" key="1">
    <citation type="journal article" date="2019" name="Environ. Microbiol.">
        <title>Genomics insights into ecotype formation of ammonia-oxidizing archaea in the deep ocean.</title>
        <authorList>
            <person name="Wang Y."/>
            <person name="Huang J.M."/>
            <person name="Cui G.J."/>
            <person name="Nunoura T."/>
            <person name="Takaki Y."/>
            <person name="Li W.L."/>
            <person name="Li J."/>
            <person name="Gao Z.M."/>
            <person name="Takai K."/>
            <person name="Zhang A.Q."/>
            <person name="Stepanauskas R."/>
        </authorList>
    </citation>
    <scope>NUCLEOTIDE SEQUENCE [LARGE SCALE GENOMIC DNA]</scope>
    <source>
        <strain evidence="2 3">F20</strain>
    </source>
</reference>
<evidence type="ECO:0000313" key="3">
    <source>
        <dbReference type="Proteomes" id="UP000526196"/>
    </source>
</evidence>
<keyword evidence="1" id="KW-0472">Membrane</keyword>
<comment type="caution">
    <text evidence="2">The sequence shown here is derived from an EMBL/GenBank/DDBJ whole genome shotgun (WGS) entry which is preliminary data.</text>
</comment>
<feature type="transmembrane region" description="Helical" evidence="1">
    <location>
        <begin position="42"/>
        <end position="64"/>
    </location>
</feature>
<proteinExistence type="predicted"/>
<keyword evidence="1" id="KW-1133">Transmembrane helix</keyword>
<sequence length="72" mass="8346">MEPERQRSNWWYLLPIFLGIIGAIIAYFALRNDDRQKAKNCLYLGLILGAIGIFFQILFAEIPIEEQFGVNI</sequence>
<keyword evidence="1" id="KW-0812">Transmembrane</keyword>
<gene>
    <name evidence="2" type="ORF">HX833_00450</name>
</gene>
<organism evidence="2 3">
    <name type="scientific">Marine Group I thaumarchaeote</name>
    <dbReference type="NCBI Taxonomy" id="2511932"/>
    <lineage>
        <taxon>Archaea</taxon>
        <taxon>Nitrososphaerota</taxon>
        <taxon>Marine Group I</taxon>
    </lineage>
</organism>
<feature type="transmembrane region" description="Helical" evidence="1">
    <location>
        <begin position="12"/>
        <end position="30"/>
    </location>
</feature>
<name>A0A7K4NND3_9ARCH</name>
<evidence type="ECO:0000313" key="2">
    <source>
        <dbReference type="EMBL" id="NWK04554.1"/>
    </source>
</evidence>
<dbReference type="Proteomes" id="UP000526196">
    <property type="component" value="Unassembled WGS sequence"/>
</dbReference>
<evidence type="ECO:0000256" key="1">
    <source>
        <dbReference type="SAM" id="Phobius"/>
    </source>
</evidence>